<sequence>MKIDIMTMSFLSKSLSWIFPDYRFEKLLTEFERTMSMELDFIQEAKNSERTASCFRKNNVVKVPCVFWVDNLNSLRKADISPTKVAKALIELFGEMIFLHGFVHGDPHPGNILVSPQGQGKFSLVLLDHGIYKELDQKFRLDYCQLWKALILLDSQKILELGEHFGVGKYAKYFPVIFTGRTIESKSILGTQMSIEEKMRLKQDLNSLGMDDISSFMESLPPDFLTILRTDGLLRSILGNLGAPRHVRLLTYAKCALYGLEEQPKLQSELAGFLMQINDLRHKIMSRFRRMIQNTS</sequence>
<dbReference type="eggNOG" id="KOG1235">
    <property type="taxonomic scope" value="Eukaryota"/>
</dbReference>
<dbReference type="InterPro" id="IPR051130">
    <property type="entry name" value="Mito_struct-func_regulator"/>
</dbReference>
<proteinExistence type="predicted"/>
<evidence type="ECO:0000313" key="2">
    <source>
        <dbReference type="EnsemblPlants" id="OBART11G16670.1"/>
    </source>
</evidence>
<dbReference type="InterPro" id="IPR004147">
    <property type="entry name" value="ABC1_dom"/>
</dbReference>
<dbReference type="Gramene" id="OBART11G16670.1">
    <property type="protein sequence ID" value="OBART11G16670.1"/>
    <property type="gene ID" value="OBART11G16670"/>
</dbReference>
<evidence type="ECO:0000313" key="3">
    <source>
        <dbReference type="Proteomes" id="UP000026960"/>
    </source>
</evidence>
<dbReference type="STRING" id="65489.A0A0D3HMX5"/>
<protein>
    <recommendedName>
        <fullName evidence="1">ABC1 atypical kinase-like domain-containing protein</fullName>
    </recommendedName>
</protein>
<organism evidence="2">
    <name type="scientific">Oryza barthii</name>
    <dbReference type="NCBI Taxonomy" id="65489"/>
    <lineage>
        <taxon>Eukaryota</taxon>
        <taxon>Viridiplantae</taxon>
        <taxon>Streptophyta</taxon>
        <taxon>Embryophyta</taxon>
        <taxon>Tracheophyta</taxon>
        <taxon>Spermatophyta</taxon>
        <taxon>Magnoliopsida</taxon>
        <taxon>Liliopsida</taxon>
        <taxon>Poales</taxon>
        <taxon>Poaceae</taxon>
        <taxon>BOP clade</taxon>
        <taxon>Oryzoideae</taxon>
        <taxon>Oryzeae</taxon>
        <taxon>Oryzinae</taxon>
        <taxon>Oryza</taxon>
    </lineage>
</organism>
<dbReference type="PANTHER" id="PTHR43173">
    <property type="entry name" value="ABC1 FAMILY PROTEIN"/>
    <property type="match status" value="1"/>
</dbReference>
<dbReference type="InterPro" id="IPR011009">
    <property type="entry name" value="Kinase-like_dom_sf"/>
</dbReference>
<dbReference type="PaxDb" id="65489-OBART11G16670.1"/>
<reference evidence="2" key="2">
    <citation type="submission" date="2015-03" db="UniProtKB">
        <authorList>
            <consortium name="EnsemblPlants"/>
        </authorList>
    </citation>
    <scope>IDENTIFICATION</scope>
</reference>
<dbReference type="SUPFAM" id="SSF56112">
    <property type="entry name" value="Protein kinase-like (PK-like)"/>
    <property type="match status" value="1"/>
</dbReference>
<dbReference type="Pfam" id="PF03109">
    <property type="entry name" value="ABC1"/>
    <property type="match status" value="1"/>
</dbReference>
<dbReference type="AlphaFoldDB" id="A0A0D3HMX5"/>
<accession>A0A0D3HMX5</accession>
<feature type="domain" description="ABC1 atypical kinase-like" evidence="1">
    <location>
        <begin position="1"/>
        <end position="160"/>
    </location>
</feature>
<dbReference type="HOGENOM" id="CLU_006533_2_6_1"/>
<reference evidence="2" key="1">
    <citation type="journal article" date="2009" name="Rice">
        <title>De Novo Next Generation Sequencing of Plant Genomes.</title>
        <authorList>
            <person name="Rounsley S."/>
            <person name="Marri P.R."/>
            <person name="Yu Y."/>
            <person name="He R."/>
            <person name="Sisneros N."/>
            <person name="Goicoechea J.L."/>
            <person name="Lee S.J."/>
            <person name="Angelova A."/>
            <person name="Kudrna D."/>
            <person name="Luo M."/>
            <person name="Affourtit J."/>
            <person name="Desany B."/>
            <person name="Knight J."/>
            <person name="Niazi F."/>
            <person name="Egholm M."/>
            <person name="Wing R.A."/>
        </authorList>
    </citation>
    <scope>NUCLEOTIDE SEQUENCE [LARGE SCALE GENOMIC DNA]</scope>
    <source>
        <strain evidence="2">cv. IRGC 105608</strain>
    </source>
</reference>
<dbReference type="PANTHER" id="PTHR43173:SF28">
    <property type="entry name" value="AARF DOMAIN CONTAINING KINASE 5"/>
    <property type="match status" value="1"/>
</dbReference>
<dbReference type="EnsemblPlants" id="OBART11G16670.1">
    <property type="protein sequence ID" value="OBART11G16670.1"/>
    <property type="gene ID" value="OBART11G16670"/>
</dbReference>
<keyword evidence="3" id="KW-1185">Reference proteome</keyword>
<evidence type="ECO:0000259" key="1">
    <source>
        <dbReference type="Pfam" id="PF03109"/>
    </source>
</evidence>
<dbReference type="Proteomes" id="UP000026960">
    <property type="component" value="Chromosome 11"/>
</dbReference>
<name>A0A0D3HMX5_9ORYZ</name>